<keyword evidence="11 12" id="KW-1208">Phospholipid metabolism</keyword>
<evidence type="ECO:0000256" key="4">
    <source>
        <dbReference type="ARBA" id="ARBA00022679"/>
    </source>
</evidence>
<evidence type="ECO:0000259" key="14">
    <source>
        <dbReference type="PROSITE" id="PS50035"/>
    </source>
</evidence>
<dbReference type="SMART" id="SM00155">
    <property type="entry name" value="PLDc"/>
    <property type="match status" value="2"/>
</dbReference>
<dbReference type="InterPro" id="IPR022924">
    <property type="entry name" value="Cardiolipin_synthase"/>
</dbReference>
<comment type="function">
    <text evidence="12">Catalyzes the reversible phosphatidyl group transfer from one phosphatidylglycerol molecule to another to form cardiolipin (CL) (diphosphatidylglycerol) and glycerol.</text>
</comment>
<keyword evidence="4 12" id="KW-0808">Transferase</keyword>
<dbReference type="Pfam" id="PF13396">
    <property type="entry name" value="PLDc_N"/>
    <property type="match status" value="1"/>
</dbReference>
<evidence type="ECO:0000256" key="2">
    <source>
        <dbReference type="ARBA" id="ARBA00022475"/>
    </source>
</evidence>
<reference evidence="15 16" key="2">
    <citation type="journal article" date="2012" name="Stand. Genomic Sci.">
        <title>Complete genome sequence of the facultatively anaerobic, appendaged bacterium Muricauda ruestringensis type strain (B1(T)).</title>
        <authorList>
            <person name="Huntemann M."/>
            <person name="Teshima H."/>
            <person name="Lapidus A."/>
            <person name="Nolan M."/>
            <person name="Lucas S."/>
            <person name="Hammon N."/>
            <person name="Deshpande S."/>
            <person name="Cheng J.F."/>
            <person name="Tapia R."/>
            <person name="Goodwin L.A."/>
            <person name="Pitluck S."/>
            <person name="Liolios K."/>
            <person name="Pagani I."/>
            <person name="Ivanova N."/>
            <person name="Mavromatis K."/>
            <person name="Mikhailova N."/>
            <person name="Pati A."/>
            <person name="Chen A."/>
            <person name="Palaniappan K."/>
            <person name="Land M."/>
            <person name="Hauser L."/>
            <person name="Pan C."/>
            <person name="Brambilla E.M."/>
            <person name="Rohde M."/>
            <person name="Spring S."/>
            <person name="Goker M."/>
            <person name="Detter J.C."/>
            <person name="Bristow J."/>
            <person name="Eisen J.A."/>
            <person name="Markowitz V."/>
            <person name="Hugenholtz P."/>
            <person name="Kyrpides N.C."/>
            <person name="Klenk H.P."/>
            <person name="Woyke T."/>
        </authorList>
    </citation>
    <scope>NUCLEOTIDE SEQUENCE [LARGE SCALE GENOMIC DNA]</scope>
    <source>
        <strain evidence="16">DSM 13258 / LMG 19739 / B1</strain>
    </source>
</reference>
<feature type="active site" evidence="12">
    <location>
        <position position="401"/>
    </location>
</feature>
<dbReference type="SUPFAM" id="SSF56024">
    <property type="entry name" value="Phospholipase D/nuclease"/>
    <property type="match status" value="2"/>
</dbReference>
<keyword evidence="16" id="KW-1185">Reference proteome</keyword>
<accession>G2PJ59</accession>
<dbReference type="GO" id="GO:0008808">
    <property type="term" value="F:cardiolipin synthase activity"/>
    <property type="evidence" value="ECO:0007669"/>
    <property type="project" value="UniProtKB-UniRule"/>
</dbReference>
<feature type="active site" evidence="12">
    <location>
        <position position="396"/>
    </location>
</feature>
<dbReference type="Gene3D" id="3.30.870.10">
    <property type="entry name" value="Endonuclease Chain A"/>
    <property type="match status" value="2"/>
</dbReference>
<keyword evidence="8 12" id="KW-0443">Lipid metabolism</keyword>
<evidence type="ECO:0000256" key="3">
    <source>
        <dbReference type="ARBA" id="ARBA00022516"/>
    </source>
</evidence>
<dbReference type="EC" id="2.7.8.-" evidence="12 13"/>
<organism evidence="15 16">
    <name type="scientific">Allomuricauda ruestringensis (strain DSM 13258 / CIP 107369 / LMG 19739 / B1)</name>
    <name type="common">Muricauda ruestringensis</name>
    <dbReference type="NCBI Taxonomy" id="886377"/>
    <lineage>
        <taxon>Bacteria</taxon>
        <taxon>Pseudomonadati</taxon>
        <taxon>Bacteroidota</taxon>
        <taxon>Flavobacteriia</taxon>
        <taxon>Flavobacteriales</taxon>
        <taxon>Flavobacteriaceae</taxon>
        <taxon>Flagellimonas</taxon>
    </lineage>
</organism>
<dbReference type="InterPro" id="IPR025202">
    <property type="entry name" value="PLD-like_dom"/>
</dbReference>
<keyword evidence="12" id="KW-0997">Cell inner membrane</keyword>
<keyword evidence="5 12" id="KW-0812">Transmembrane</keyword>
<sequence length="477" mass="54286">MNFNESIQLMLIPILIGLYIIIALLMVVSLLLNGVRPSKTLAWLLAIFTIPVAGALLYILFGRNRRKSKMFSLKNQFNPLDELENAHCHSEISANKQKITSLINNTSKCPVTCLNDLELLKDGKNTFESIFEALEEAKEHIHLQYYIFEDGILADKLLEVFERKVAENVTVRLLYDGIGSYSLSKKYLKRLKQIGVETAQFLPFKFGRFLSALNYRNHRKIIVIDNKVGFTGGINISDKYLKGDPALGKWHDTHLKIEGEAVDYLNRIFVGDWYLASENKVDIAAFKVYKAPQKGTSLQIVPSGPDDDFDVMEQAYFSIINSAEKYLYIVNPYIIPNHAILQALITAALSGVDVRILMSSSTDIKLVDWCVRAYYESYLKAGIKIYLYDDGFLHSKVMLCDDEIASIGTANLDNRSLQQNYEAQVFVYDAALCKRMKSDFLKDCEKSIVLTDYEKYKKRPWIKKLAQGFAKLLSPLL</sequence>
<feature type="transmembrane region" description="Helical" evidence="12">
    <location>
        <begin position="12"/>
        <end position="35"/>
    </location>
</feature>
<dbReference type="CDD" id="cd09112">
    <property type="entry name" value="PLDc_CLS_2"/>
    <property type="match status" value="1"/>
</dbReference>
<feature type="active site" evidence="12">
    <location>
        <position position="218"/>
    </location>
</feature>
<dbReference type="PROSITE" id="PS50035">
    <property type="entry name" value="PLD"/>
    <property type="match status" value="2"/>
</dbReference>
<dbReference type="KEGG" id="mrs:Murru_2856"/>
<dbReference type="HAMAP" id="MF_01916">
    <property type="entry name" value="Cardiolipin_synth_Cls"/>
    <property type="match status" value="1"/>
</dbReference>
<feature type="transmembrane region" description="Helical" evidence="12">
    <location>
        <begin position="41"/>
        <end position="61"/>
    </location>
</feature>
<dbReference type="CDD" id="cd09110">
    <property type="entry name" value="PLDc_CLS_1"/>
    <property type="match status" value="1"/>
</dbReference>
<gene>
    <name evidence="15" type="ordered locus">Murru_2856</name>
</gene>
<dbReference type="GO" id="GO:0032049">
    <property type="term" value="P:cardiolipin biosynthetic process"/>
    <property type="evidence" value="ECO:0007669"/>
    <property type="project" value="UniProtKB-UniRule"/>
</dbReference>
<evidence type="ECO:0000313" key="15">
    <source>
        <dbReference type="EMBL" id="AEM71880.1"/>
    </source>
</evidence>
<dbReference type="PANTHER" id="PTHR21248">
    <property type="entry name" value="CARDIOLIPIN SYNTHASE"/>
    <property type="match status" value="1"/>
</dbReference>
<feature type="active site" evidence="12">
    <location>
        <position position="394"/>
    </location>
</feature>
<dbReference type="NCBIfam" id="TIGR04265">
    <property type="entry name" value="bac_cardiolipin"/>
    <property type="match status" value="1"/>
</dbReference>
<feature type="domain" description="PLD phosphodiesterase" evidence="14">
    <location>
        <begin position="213"/>
        <end position="240"/>
    </location>
</feature>
<keyword evidence="9 12" id="KW-0472">Membrane</keyword>
<evidence type="ECO:0000256" key="1">
    <source>
        <dbReference type="ARBA" id="ARBA00004651"/>
    </source>
</evidence>
<evidence type="ECO:0000313" key="16">
    <source>
        <dbReference type="Proteomes" id="UP000008908"/>
    </source>
</evidence>
<comment type="subcellular location">
    <subcellularLocation>
        <location evidence="12">Cell inner membrane</location>
        <topology evidence="12">Multi-pass membrane protein</topology>
    </subcellularLocation>
    <subcellularLocation>
        <location evidence="1">Cell membrane</location>
        <topology evidence="1">Multi-pass membrane protein</topology>
    </subcellularLocation>
</comment>
<comment type="catalytic activity">
    <reaction evidence="12">
        <text>2 a 1,2-diacyl-sn-glycero-3-phospho-(1'-sn-glycerol) = a cardiolipin + glycerol</text>
        <dbReference type="Rhea" id="RHEA:31451"/>
        <dbReference type="ChEBI" id="CHEBI:17754"/>
        <dbReference type="ChEBI" id="CHEBI:62237"/>
        <dbReference type="ChEBI" id="CHEBI:64716"/>
    </reaction>
</comment>
<evidence type="ECO:0000256" key="8">
    <source>
        <dbReference type="ARBA" id="ARBA00023098"/>
    </source>
</evidence>
<protein>
    <recommendedName>
        <fullName evidence="12 13">Cardiolipin synthase</fullName>
        <shortName evidence="12">CL synthase</shortName>
        <ecNumber evidence="12 13">2.7.8.-</ecNumber>
    </recommendedName>
</protein>
<name>G2PJ59_ALLRU</name>
<proteinExistence type="inferred from homology"/>
<evidence type="ECO:0000256" key="10">
    <source>
        <dbReference type="ARBA" id="ARBA00023209"/>
    </source>
</evidence>
<dbReference type="GO" id="GO:0005886">
    <property type="term" value="C:plasma membrane"/>
    <property type="evidence" value="ECO:0007669"/>
    <property type="project" value="UniProtKB-SubCell"/>
</dbReference>
<dbReference type="HOGENOM" id="CLU_038053_1_2_10"/>
<keyword evidence="6" id="KW-0677">Repeat</keyword>
<dbReference type="PANTHER" id="PTHR21248:SF22">
    <property type="entry name" value="PHOSPHOLIPASE D"/>
    <property type="match status" value="1"/>
</dbReference>
<evidence type="ECO:0000256" key="9">
    <source>
        <dbReference type="ARBA" id="ARBA00023136"/>
    </source>
</evidence>
<dbReference type="InterPro" id="IPR030874">
    <property type="entry name" value="Cardiolipin_synth_Firmi"/>
</dbReference>
<reference evidence="16" key="1">
    <citation type="submission" date="2011-08" db="EMBL/GenBank/DDBJ databases">
        <title>The complete genome of Muricauda ruestringensis DSM 13258.</title>
        <authorList>
            <person name="Lucas S."/>
            <person name="Han J."/>
            <person name="Lapidus A."/>
            <person name="Bruce D."/>
            <person name="Goodwin L."/>
            <person name="Pitluck S."/>
            <person name="Peters L."/>
            <person name="Kyrpides N."/>
            <person name="Mavromatis K."/>
            <person name="Ivanova N."/>
            <person name="Ovchinnikova G."/>
            <person name="Teshima H."/>
            <person name="Detter J.C."/>
            <person name="Tapia R."/>
            <person name="Han C."/>
            <person name="Land M."/>
            <person name="Hauser L."/>
            <person name="Markowitz V."/>
            <person name="Cheng J.-F."/>
            <person name="Hugenholtz P."/>
            <person name="Woyke T."/>
            <person name="Wu D."/>
            <person name="Spring S."/>
            <person name="Schroeder M."/>
            <person name="Brambilla E."/>
            <person name="Klenk H.-P."/>
            <person name="Eisen J.A."/>
        </authorList>
    </citation>
    <scope>NUCLEOTIDE SEQUENCE [LARGE SCALE GENOMIC DNA]</scope>
    <source>
        <strain evidence="16">DSM 13258 / LMG 19739 / B1</strain>
    </source>
</reference>
<evidence type="ECO:0000256" key="5">
    <source>
        <dbReference type="ARBA" id="ARBA00022692"/>
    </source>
</evidence>
<evidence type="ECO:0000256" key="12">
    <source>
        <dbReference type="HAMAP-Rule" id="MF_01916"/>
    </source>
</evidence>
<comment type="similarity">
    <text evidence="12">Belongs to the phospholipase D family. Cardiolipin synthase subfamily.</text>
</comment>
<evidence type="ECO:0000256" key="11">
    <source>
        <dbReference type="ARBA" id="ARBA00023264"/>
    </source>
</evidence>
<dbReference type="AlphaFoldDB" id="G2PJ59"/>
<dbReference type="InterPro" id="IPR001736">
    <property type="entry name" value="PLipase_D/transphosphatidylase"/>
</dbReference>
<dbReference type="Pfam" id="PF13091">
    <property type="entry name" value="PLDc_2"/>
    <property type="match status" value="2"/>
</dbReference>
<keyword evidence="3 12" id="KW-0444">Lipid biosynthesis</keyword>
<dbReference type="EMBL" id="CP002999">
    <property type="protein sequence ID" value="AEM71880.1"/>
    <property type="molecule type" value="Genomic_DNA"/>
</dbReference>
<feature type="active site" evidence="12">
    <location>
        <position position="220"/>
    </location>
</feature>
<dbReference type="eggNOG" id="COG1502">
    <property type="taxonomic scope" value="Bacteria"/>
</dbReference>
<feature type="active site" evidence="12">
    <location>
        <position position="225"/>
    </location>
</feature>
<keyword evidence="2 12" id="KW-1003">Cell membrane</keyword>
<keyword evidence="7 12" id="KW-1133">Transmembrane helix</keyword>
<dbReference type="InterPro" id="IPR027379">
    <property type="entry name" value="CLS_N"/>
</dbReference>
<dbReference type="Proteomes" id="UP000008908">
    <property type="component" value="Chromosome"/>
</dbReference>
<evidence type="ECO:0000256" key="6">
    <source>
        <dbReference type="ARBA" id="ARBA00022737"/>
    </source>
</evidence>
<evidence type="ECO:0000256" key="7">
    <source>
        <dbReference type="ARBA" id="ARBA00022989"/>
    </source>
</evidence>
<keyword evidence="10 12" id="KW-0594">Phospholipid biosynthesis</keyword>
<evidence type="ECO:0000256" key="13">
    <source>
        <dbReference type="NCBIfam" id="TIGR04265"/>
    </source>
</evidence>
<feature type="domain" description="PLD phosphodiesterase" evidence="14">
    <location>
        <begin position="389"/>
        <end position="416"/>
    </location>
</feature>